<dbReference type="GO" id="GO:0003677">
    <property type="term" value="F:DNA binding"/>
    <property type="evidence" value="ECO:0007669"/>
    <property type="project" value="InterPro"/>
</dbReference>
<reference evidence="3 4" key="1">
    <citation type="submission" date="2017-11" db="EMBL/GenBank/DDBJ databases">
        <title>Draft genome sequence of Enterococcus plantarum TRW2 strain isolated from lettuce.</title>
        <authorList>
            <person name="Kim E.B."/>
            <person name="Marco M.L."/>
            <person name="Williams T.R."/>
            <person name="You I.H."/>
        </authorList>
    </citation>
    <scope>NUCLEOTIDE SEQUENCE [LARGE SCALE GENOMIC DNA]</scope>
    <source>
        <strain evidence="3 4">TRW2</strain>
    </source>
</reference>
<dbReference type="InterPro" id="IPR050090">
    <property type="entry name" value="Tyrosine_recombinase_XerCD"/>
</dbReference>
<dbReference type="InterPro" id="IPR011010">
    <property type="entry name" value="DNA_brk_join_enz"/>
</dbReference>
<dbReference type="GO" id="GO:0006310">
    <property type="term" value="P:DNA recombination"/>
    <property type="evidence" value="ECO:0007669"/>
    <property type="project" value="UniProtKB-KW"/>
</dbReference>
<dbReference type="Gene3D" id="1.10.443.10">
    <property type="entry name" value="Intergrase catalytic core"/>
    <property type="match status" value="1"/>
</dbReference>
<evidence type="ECO:0000313" key="4">
    <source>
        <dbReference type="Proteomes" id="UP000249828"/>
    </source>
</evidence>
<dbReference type="CDD" id="cd01189">
    <property type="entry name" value="INT_ICEBs1_C_like"/>
    <property type="match status" value="1"/>
</dbReference>
<dbReference type="PROSITE" id="PS51898">
    <property type="entry name" value="TYR_RECOMBINASE"/>
    <property type="match status" value="1"/>
</dbReference>
<feature type="domain" description="Tyr recombinase" evidence="2">
    <location>
        <begin position="5"/>
        <end position="137"/>
    </location>
</feature>
<dbReference type="AlphaFoldDB" id="A0A2W3YZ12"/>
<comment type="caution">
    <text evidence="3">The sequence shown here is derived from an EMBL/GenBank/DDBJ whole genome shotgun (WGS) entry which is preliminary data.</text>
</comment>
<evidence type="ECO:0000259" key="2">
    <source>
        <dbReference type="PROSITE" id="PS51898"/>
    </source>
</evidence>
<keyword evidence="4" id="KW-1185">Reference proteome</keyword>
<dbReference type="GO" id="GO:0015074">
    <property type="term" value="P:DNA integration"/>
    <property type="evidence" value="ECO:0007669"/>
    <property type="project" value="InterPro"/>
</dbReference>
<protein>
    <recommendedName>
        <fullName evidence="2">Tyr recombinase domain-containing protein</fullName>
    </recommendedName>
</protein>
<dbReference type="RefSeq" id="WP_111248842.1">
    <property type="nucleotide sequence ID" value="NZ_PIEU01000119.1"/>
</dbReference>
<dbReference type="EMBL" id="PIEU01000119">
    <property type="protein sequence ID" value="PZL70230.1"/>
    <property type="molecule type" value="Genomic_DNA"/>
</dbReference>
<dbReference type="Proteomes" id="UP000249828">
    <property type="component" value="Unassembled WGS sequence"/>
</dbReference>
<dbReference type="PANTHER" id="PTHR30349">
    <property type="entry name" value="PHAGE INTEGRASE-RELATED"/>
    <property type="match status" value="1"/>
</dbReference>
<name>A0A2W3YZ12_9ENTE</name>
<gene>
    <name evidence="3" type="ORF">CI088_15685</name>
</gene>
<accession>A0A2W3YZ12</accession>
<dbReference type="PANTHER" id="PTHR30349:SF64">
    <property type="entry name" value="PROPHAGE INTEGRASE INTD-RELATED"/>
    <property type="match status" value="1"/>
</dbReference>
<dbReference type="SUPFAM" id="SSF56349">
    <property type="entry name" value="DNA breaking-rejoining enzymes"/>
    <property type="match status" value="1"/>
</dbReference>
<evidence type="ECO:0000256" key="1">
    <source>
        <dbReference type="ARBA" id="ARBA00023172"/>
    </source>
</evidence>
<sequence length="137" mass="16112">MKKKDEEKYLTAKELNEFFEKFEEQSKIKKGGRDGQSIQYKTLFTLLVMTGIRIGEALALNWSDIDFNKQILTINKTQVELKRKVEVSTPKTADSNRVIPINSDYLLELLKEWKTNQRKIEEKFNRENSEYSGIVFL</sequence>
<evidence type="ECO:0000313" key="3">
    <source>
        <dbReference type="EMBL" id="PZL70230.1"/>
    </source>
</evidence>
<dbReference type="Pfam" id="PF00589">
    <property type="entry name" value="Phage_integrase"/>
    <property type="match status" value="1"/>
</dbReference>
<keyword evidence="1" id="KW-0233">DNA recombination</keyword>
<dbReference type="InterPro" id="IPR013762">
    <property type="entry name" value="Integrase-like_cat_sf"/>
</dbReference>
<proteinExistence type="predicted"/>
<dbReference type="InterPro" id="IPR002104">
    <property type="entry name" value="Integrase_catalytic"/>
</dbReference>
<organism evidence="3 4">
    <name type="scientific">Enterococcus plantarum</name>
    <dbReference type="NCBI Taxonomy" id="1077675"/>
    <lineage>
        <taxon>Bacteria</taxon>
        <taxon>Bacillati</taxon>
        <taxon>Bacillota</taxon>
        <taxon>Bacilli</taxon>
        <taxon>Lactobacillales</taxon>
        <taxon>Enterococcaceae</taxon>
        <taxon>Enterococcus</taxon>
    </lineage>
</organism>